<sequence length="78" mass="8431">VEHPFENFGKNGWSNIEEGYVCCQMVLGYDVSTNDVGVDCDGTAAVHYMAGYDVCVYYVVVECDGASALQPIDLPLCA</sequence>
<proteinExistence type="predicted"/>
<keyword evidence="2" id="KW-1185">Reference proteome</keyword>
<name>A0AAD5CMK7_AMBAR</name>
<accession>A0AAD5CMK7</accession>
<organism evidence="1 2">
    <name type="scientific">Ambrosia artemisiifolia</name>
    <name type="common">Common ragweed</name>
    <dbReference type="NCBI Taxonomy" id="4212"/>
    <lineage>
        <taxon>Eukaryota</taxon>
        <taxon>Viridiplantae</taxon>
        <taxon>Streptophyta</taxon>
        <taxon>Embryophyta</taxon>
        <taxon>Tracheophyta</taxon>
        <taxon>Spermatophyta</taxon>
        <taxon>Magnoliopsida</taxon>
        <taxon>eudicotyledons</taxon>
        <taxon>Gunneridae</taxon>
        <taxon>Pentapetalae</taxon>
        <taxon>asterids</taxon>
        <taxon>campanulids</taxon>
        <taxon>Asterales</taxon>
        <taxon>Asteraceae</taxon>
        <taxon>Asteroideae</taxon>
        <taxon>Heliantheae alliance</taxon>
        <taxon>Heliantheae</taxon>
        <taxon>Ambrosia</taxon>
    </lineage>
</organism>
<dbReference type="EMBL" id="JAMZMK010007455">
    <property type="protein sequence ID" value="KAI7744721.1"/>
    <property type="molecule type" value="Genomic_DNA"/>
</dbReference>
<comment type="caution">
    <text evidence="1">The sequence shown here is derived from an EMBL/GenBank/DDBJ whole genome shotgun (WGS) entry which is preliminary data.</text>
</comment>
<evidence type="ECO:0000313" key="2">
    <source>
        <dbReference type="Proteomes" id="UP001206925"/>
    </source>
</evidence>
<dbReference type="AlphaFoldDB" id="A0AAD5CMK7"/>
<dbReference type="Proteomes" id="UP001206925">
    <property type="component" value="Unassembled WGS sequence"/>
</dbReference>
<reference evidence="1" key="1">
    <citation type="submission" date="2022-06" db="EMBL/GenBank/DDBJ databases">
        <title>Uncovering the hologenomic basis of an extraordinary plant invasion.</title>
        <authorList>
            <person name="Bieker V.C."/>
            <person name="Martin M.D."/>
            <person name="Gilbert T."/>
            <person name="Hodgins K."/>
            <person name="Battlay P."/>
            <person name="Petersen B."/>
            <person name="Wilson J."/>
        </authorList>
    </citation>
    <scope>NUCLEOTIDE SEQUENCE</scope>
    <source>
        <strain evidence="1">AA19_3_7</strain>
        <tissue evidence="1">Leaf</tissue>
    </source>
</reference>
<feature type="non-terminal residue" evidence="1">
    <location>
        <position position="1"/>
    </location>
</feature>
<protein>
    <submittedName>
        <fullName evidence="1">Uncharacterized protein</fullName>
    </submittedName>
</protein>
<gene>
    <name evidence="1" type="ORF">M8C21_027633</name>
</gene>
<evidence type="ECO:0000313" key="1">
    <source>
        <dbReference type="EMBL" id="KAI7744721.1"/>
    </source>
</evidence>